<keyword evidence="2" id="KW-1185">Reference proteome</keyword>
<dbReference type="Proteomes" id="UP000827976">
    <property type="component" value="Chromosome 20"/>
</dbReference>
<sequence length="405" mass="45401">MVIGAPKRDAHDQDSKPMKSSGVTPDEAEAIVLAATRGASPANVFSNKHKNNLGVTSNGSFSSLNDNGLISKPVSTSDANNSGQLNSGQFHKIDSVDVVKAIAKSVVNAASYEGDSSEVSLSKEQKLKAERLKRAKIFAAMIKSGQEPMTELIQAPTTTHSTLSEAESDPVLREREGSSVPSNCEISDVKRSSQRDSSVLDHDREHKHSRKKRSRSRLDENDSEEDHGHCRKKRSSRSRADESDSGDDHRHSRKMRSSRSRAADSDSEEDHRHYRKRHHSESSSAKHHKRQSSKESRHHRHRHHDSSEDEQRHMRHSKSRQRHKSDELSDADDQERKRSSRHHRSTHAHFETEVPSIEDEKTSENLLKEAHEVGGTDGSHAGPSVDTEIPSELRAKIRNMLLEIM</sequence>
<gene>
    <name evidence="1" type="ORF">IHE45_20G028900</name>
</gene>
<reference evidence="2" key="1">
    <citation type="journal article" date="2022" name="Nat. Commun.">
        <title>Chromosome evolution and the genetic basis of agronomically important traits in greater yam.</title>
        <authorList>
            <person name="Bredeson J.V."/>
            <person name="Lyons J.B."/>
            <person name="Oniyinde I.O."/>
            <person name="Okereke N.R."/>
            <person name="Kolade O."/>
            <person name="Nnabue I."/>
            <person name="Nwadili C.O."/>
            <person name="Hribova E."/>
            <person name="Parker M."/>
            <person name="Nwogha J."/>
            <person name="Shu S."/>
            <person name="Carlson J."/>
            <person name="Kariba R."/>
            <person name="Muthemba S."/>
            <person name="Knop K."/>
            <person name="Barton G.J."/>
            <person name="Sherwood A.V."/>
            <person name="Lopez-Montes A."/>
            <person name="Asiedu R."/>
            <person name="Jamnadass R."/>
            <person name="Muchugi A."/>
            <person name="Goodstein D."/>
            <person name="Egesi C.N."/>
            <person name="Featherston J."/>
            <person name="Asfaw A."/>
            <person name="Simpson G.G."/>
            <person name="Dolezel J."/>
            <person name="Hendre P.S."/>
            <person name="Van Deynze A."/>
            <person name="Kumar P.L."/>
            <person name="Obidiegwu J.E."/>
            <person name="Bhattacharjee R."/>
            <person name="Rokhsar D.S."/>
        </authorList>
    </citation>
    <scope>NUCLEOTIDE SEQUENCE [LARGE SCALE GENOMIC DNA]</scope>
    <source>
        <strain evidence="2">cv. TDa95/00328</strain>
    </source>
</reference>
<organism evidence="1 2">
    <name type="scientific">Dioscorea alata</name>
    <name type="common">Purple yam</name>
    <dbReference type="NCBI Taxonomy" id="55571"/>
    <lineage>
        <taxon>Eukaryota</taxon>
        <taxon>Viridiplantae</taxon>
        <taxon>Streptophyta</taxon>
        <taxon>Embryophyta</taxon>
        <taxon>Tracheophyta</taxon>
        <taxon>Spermatophyta</taxon>
        <taxon>Magnoliopsida</taxon>
        <taxon>Liliopsida</taxon>
        <taxon>Dioscoreales</taxon>
        <taxon>Dioscoreaceae</taxon>
        <taxon>Dioscorea</taxon>
    </lineage>
</organism>
<proteinExistence type="predicted"/>
<name>A0ACB7TR86_DIOAL</name>
<comment type="caution">
    <text evidence="1">The sequence shown here is derived from an EMBL/GenBank/DDBJ whole genome shotgun (WGS) entry which is preliminary data.</text>
</comment>
<accession>A0ACB7TR86</accession>
<evidence type="ECO:0000313" key="2">
    <source>
        <dbReference type="Proteomes" id="UP000827976"/>
    </source>
</evidence>
<evidence type="ECO:0000313" key="1">
    <source>
        <dbReference type="EMBL" id="KAH7651013.1"/>
    </source>
</evidence>
<dbReference type="EMBL" id="CM037030">
    <property type="protein sequence ID" value="KAH7651013.1"/>
    <property type="molecule type" value="Genomic_DNA"/>
</dbReference>
<protein>
    <submittedName>
        <fullName evidence="1">Uncharacterized protein</fullName>
    </submittedName>
</protein>